<keyword evidence="4" id="KW-1185">Reference proteome</keyword>
<reference evidence="3" key="1">
    <citation type="journal article" date="2019" name="Plant J.">
        <title>Chlorella vulgaris genome assembly and annotation reveals the molecular basis for metabolic acclimation to high light conditions.</title>
        <authorList>
            <person name="Cecchin M."/>
            <person name="Marcolungo L."/>
            <person name="Rossato M."/>
            <person name="Girolomoni L."/>
            <person name="Cosentino E."/>
            <person name="Cuine S."/>
            <person name="Li-Beisson Y."/>
            <person name="Delledonne M."/>
            <person name="Ballottari M."/>
        </authorList>
    </citation>
    <scope>NUCLEOTIDE SEQUENCE</scope>
    <source>
        <strain evidence="3">211/11P</strain>
    </source>
</reference>
<feature type="region of interest" description="Disordered" evidence="2">
    <location>
        <begin position="1"/>
        <end position="39"/>
    </location>
</feature>
<dbReference type="Proteomes" id="UP001055712">
    <property type="component" value="Unassembled WGS sequence"/>
</dbReference>
<evidence type="ECO:0000256" key="2">
    <source>
        <dbReference type="SAM" id="MobiDB-lite"/>
    </source>
</evidence>
<feature type="compositionally biased region" description="Low complexity" evidence="2">
    <location>
        <begin position="19"/>
        <end position="39"/>
    </location>
</feature>
<organism evidence="3 4">
    <name type="scientific">Chlorella vulgaris</name>
    <name type="common">Green alga</name>
    <dbReference type="NCBI Taxonomy" id="3077"/>
    <lineage>
        <taxon>Eukaryota</taxon>
        <taxon>Viridiplantae</taxon>
        <taxon>Chlorophyta</taxon>
        <taxon>core chlorophytes</taxon>
        <taxon>Trebouxiophyceae</taxon>
        <taxon>Chlorellales</taxon>
        <taxon>Chlorellaceae</taxon>
        <taxon>Chlorella clade</taxon>
        <taxon>Chlorella</taxon>
    </lineage>
</organism>
<dbReference type="OrthoDB" id="434723at2759"/>
<sequence length="229" mass="25039">MAPQLLPTVQGDSLCNNKQESGQGEQANAQQQQQQQQPADEGGLLERLDAFMAVQRERAVAYRSFDAAFRAYLQSGAEAPYRQAMGQLTAQFQGCSLRVRAMEAALQNSGQLEAAALLRVVQENEREKLRLTLSLQALKAAYQQERFSWQLEEGAAAEGPDAPSLAPELPQGHVCGLGCAHEAPPEEPTEAEYTGAVRESYQLLQVAITAINDALEELAQQRQDLLEEA</sequence>
<gene>
    <name evidence="3" type="ORF">D9Q98_002823</name>
</gene>
<keyword evidence="1" id="KW-0175">Coiled coil</keyword>
<reference evidence="3" key="2">
    <citation type="submission" date="2020-11" db="EMBL/GenBank/DDBJ databases">
        <authorList>
            <person name="Cecchin M."/>
            <person name="Marcolungo L."/>
            <person name="Rossato M."/>
            <person name="Girolomoni L."/>
            <person name="Cosentino E."/>
            <person name="Cuine S."/>
            <person name="Li-Beisson Y."/>
            <person name="Delledonne M."/>
            <person name="Ballottari M."/>
        </authorList>
    </citation>
    <scope>NUCLEOTIDE SEQUENCE</scope>
    <source>
        <strain evidence="3">211/11P</strain>
        <tissue evidence="3">Whole cell</tissue>
    </source>
</reference>
<protein>
    <submittedName>
        <fullName evidence="3">Uncharacterized protein</fullName>
    </submittedName>
</protein>
<proteinExistence type="predicted"/>
<dbReference type="Pfam" id="PF14966">
    <property type="entry name" value="DNA_repr_REX1B"/>
    <property type="match status" value="1"/>
</dbReference>
<feature type="coiled-coil region" evidence="1">
    <location>
        <begin position="201"/>
        <end position="228"/>
    </location>
</feature>
<evidence type="ECO:0000313" key="3">
    <source>
        <dbReference type="EMBL" id="KAI3434763.1"/>
    </source>
</evidence>
<dbReference type="PANTHER" id="PTHR28309:SF1">
    <property type="entry name" value="REQUIRED FOR EXCISION 1-B DOMAIN-CONTAINING PROTEIN"/>
    <property type="match status" value="1"/>
</dbReference>
<evidence type="ECO:0000256" key="1">
    <source>
        <dbReference type="SAM" id="Coils"/>
    </source>
</evidence>
<dbReference type="PANTHER" id="PTHR28309">
    <property type="entry name" value="REQUIRED FOR EXCISION 1-B DOMAIN-CONTAINING PROTEIN"/>
    <property type="match status" value="1"/>
</dbReference>
<name>A0A9D4TTZ6_CHLVU</name>
<dbReference type="InterPro" id="IPR039491">
    <property type="entry name" value="REX1-B"/>
</dbReference>
<accession>A0A9D4TTZ6</accession>
<dbReference type="AlphaFoldDB" id="A0A9D4TTZ6"/>
<dbReference type="EMBL" id="SIDB01000003">
    <property type="protein sequence ID" value="KAI3434763.1"/>
    <property type="molecule type" value="Genomic_DNA"/>
</dbReference>
<evidence type="ECO:0000313" key="4">
    <source>
        <dbReference type="Proteomes" id="UP001055712"/>
    </source>
</evidence>
<comment type="caution">
    <text evidence="3">The sequence shown here is derived from an EMBL/GenBank/DDBJ whole genome shotgun (WGS) entry which is preliminary data.</text>
</comment>